<dbReference type="InterPro" id="IPR011152">
    <property type="entry name" value="Pesterase_MJ0912"/>
</dbReference>
<gene>
    <name evidence="3" type="ORF">JCM9152_2683</name>
</gene>
<evidence type="ECO:0000313" key="3">
    <source>
        <dbReference type="EMBL" id="GAE31228.1"/>
    </source>
</evidence>
<proteinExistence type="inferred from homology"/>
<dbReference type="STRING" id="1236971.JCM9152_2683"/>
<dbReference type="AlphaFoldDB" id="W4QHU6"/>
<accession>W4QHU6</accession>
<dbReference type="PIRSF" id="PIRSF000883">
    <property type="entry name" value="Pesterase_MJ0912"/>
    <property type="match status" value="1"/>
</dbReference>
<dbReference type="SUPFAM" id="SSF56300">
    <property type="entry name" value="Metallo-dependent phosphatases"/>
    <property type="match status" value="1"/>
</dbReference>
<dbReference type="Pfam" id="PF12850">
    <property type="entry name" value="Metallophos_2"/>
    <property type="match status" value="1"/>
</dbReference>
<dbReference type="OrthoDB" id="9813918at2"/>
<comment type="similarity">
    <text evidence="1">Belongs to the metallophosphoesterase superfamily. YfcE family.</text>
</comment>
<dbReference type="EMBL" id="BAUU01000017">
    <property type="protein sequence ID" value="GAE31228.1"/>
    <property type="molecule type" value="Genomic_DNA"/>
</dbReference>
<dbReference type="PANTHER" id="PTHR42850:SF2">
    <property type="entry name" value="BLL5683 PROTEIN"/>
    <property type="match status" value="1"/>
</dbReference>
<dbReference type="Proteomes" id="UP000018895">
    <property type="component" value="Unassembled WGS sequence"/>
</dbReference>
<evidence type="ECO:0000313" key="4">
    <source>
        <dbReference type="Proteomes" id="UP000018895"/>
    </source>
</evidence>
<organism evidence="3 4">
    <name type="scientific">Halalkalibacter hemicellulosilyticusJCM 9152</name>
    <dbReference type="NCBI Taxonomy" id="1236971"/>
    <lineage>
        <taxon>Bacteria</taxon>
        <taxon>Bacillati</taxon>
        <taxon>Bacillota</taxon>
        <taxon>Bacilli</taxon>
        <taxon>Bacillales</taxon>
        <taxon>Bacillaceae</taxon>
        <taxon>Halalkalibacter</taxon>
    </lineage>
</organism>
<dbReference type="PANTHER" id="PTHR42850">
    <property type="entry name" value="METALLOPHOSPHOESTERASE"/>
    <property type="match status" value="1"/>
</dbReference>
<evidence type="ECO:0000259" key="2">
    <source>
        <dbReference type="Pfam" id="PF12850"/>
    </source>
</evidence>
<protein>
    <submittedName>
        <fullName evidence="3">Serine/threonine protein phosphatase</fullName>
    </submittedName>
</protein>
<reference evidence="3" key="1">
    <citation type="journal article" date="2014" name="Genome Announc.">
        <title>Draft Genome Sequences of Three Alkaliphilic Bacillus Strains, Bacillus wakoensis JCM 9140T, Bacillus akibai JCM 9157T, and Bacillus hemicellulosilyticus JCM 9152T.</title>
        <authorList>
            <person name="Yuki M."/>
            <person name="Oshima K."/>
            <person name="Suda W."/>
            <person name="Oshida Y."/>
            <person name="Kitamura K."/>
            <person name="Iida T."/>
            <person name="Hattori M."/>
            <person name="Ohkuma M."/>
        </authorList>
    </citation>
    <scope>NUCLEOTIDE SEQUENCE [LARGE SCALE GENOMIC DNA]</scope>
    <source>
        <strain evidence="3">JCM 9152</strain>
    </source>
</reference>
<dbReference type="GO" id="GO:0016791">
    <property type="term" value="F:phosphatase activity"/>
    <property type="evidence" value="ECO:0007669"/>
    <property type="project" value="TreeGrafter"/>
</dbReference>
<name>W4QHU6_9BACI</name>
<dbReference type="RefSeq" id="WP_035344561.1">
    <property type="nucleotide sequence ID" value="NZ_BAUU01000017.1"/>
</dbReference>
<dbReference type="InterPro" id="IPR024654">
    <property type="entry name" value="Calcineurin-like_PHP_lpxH"/>
</dbReference>
<sequence>MKRLAIVSDIHGNIPALEAVLEDIGIRSIDEIICLGDLVGKGPESKKSVDLIKQHCDYVVMGNWDDFITKPTDYEVIKWHQEQLTDEDFQYLRSLPHSYEFWLSGQLIRLFHASPRSVYERIQPWDAIDDRMSLFRNSELTANIAGETEPNIIIYGDIHNAYIEHHKRQTIMNVGSVGNPLDQVQASYVIVEGIPDQLEEGVFSIQFMRVPYDVELAIQRAKEMSMPELEEYTLELRTGQYRGAK</sequence>
<feature type="domain" description="Calcineurin-like phosphoesterase" evidence="2">
    <location>
        <begin position="3"/>
        <end position="192"/>
    </location>
</feature>
<dbReference type="Gene3D" id="3.60.21.10">
    <property type="match status" value="1"/>
</dbReference>
<keyword evidence="4" id="KW-1185">Reference proteome</keyword>
<dbReference type="InterPro" id="IPR050126">
    <property type="entry name" value="Ap4A_hydrolase"/>
</dbReference>
<comment type="caution">
    <text evidence="3">The sequence shown here is derived from an EMBL/GenBank/DDBJ whole genome shotgun (WGS) entry which is preliminary data.</text>
</comment>
<dbReference type="InterPro" id="IPR029052">
    <property type="entry name" value="Metallo-depent_PP-like"/>
</dbReference>
<dbReference type="GO" id="GO:0005737">
    <property type="term" value="C:cytoplasm"/>
    <property type="evidence" value="ECO:0007669"/>
    <property type="project" value="TreeGrafter"/>
</dbReference>
<evidence type="ECO:0000256" key="1">
    <source>
        <dbReference type="ARBA" id="ARBA00008950"/>
    </source>
</evidence>